<dbReference type="InterPro" id="IPR002034">
    <property type="entry name" value="AIPM/Hcit_synth_CS"/>
</dbReference>
<evidence type="ECO:0000313" key="8">
    <source>
        <dbReference type="Proteomes" id="UP000018733"/>
    </source>
</evidence>
<protein>
    <submittedName>
        <fullName evidence="7">3-hydroxy-3-methylglutaryl-CoA lyase</fullName>
    </submittedName>
</protein>
<dbReference type="CDD" id="cd07938">
    <property type="entry name" value="DRE_TIM_HMGL"/>
    <property type="match status" value="1"/>
</dbReference>
<dbReference type="SUPFAM" id="SSF51569">
    <property type="entry name" value="Aldolase"/>
    <property type="match status" value="1"/>
</dbReference>
<evidence type="ECO:0000313" key="7">
    <source>
        <dbReference type="EMBL" id="ETF02479.1"/>
    </source>
</evidence>
<evidence type="ECO:0000256" key="1">
    <source>
        <dbReference type="ARBA" id="ARBA00009405"/>
    </source>
</evidence>
<dbReference type="PANTHER" id="PTHR42738:SF7">
    <property type="entry name" value="HYDROXYMETHYLGLUTARYL-COA LYASE"/>
    <property type="match status" value="1"/>
</dbReference>
<dbReference type="InterPro" id="IPR043594">
    <property type="entry name" value="HMGL"/>
</dbReference>
<dbReference type="AlphaFoldDB" id="V8QTZ3"/>
<evidence type="ECO:0000256" key="5">
    <source>
        <dbReference type="RuleBase" id="RU003523"/>
    </source>
</evidence>
<dbReference type="InterPro" id="IPR000891">
    <property type="entry name" value="PYR_CT"/>
</dbReference>
<dbReference type="GO" id="GO:0004419">
    <property type="term" value="F:hydroxymethylglutaryl-CoA lyase activity"/>
    <property type="evidence" value="ECO:0007669"/>
    <property type="project" value="TreeGrafter"/>
</dbReference>
<sequence length="310" mass="32930">MADHVHIQEVGLRDGLQSIAAVMPTAAKKRWIKAAYDAGLRYIEVTSFVPPRLLPQLADAAEIVDYALQLEGLTVTALVPNLKGAENALKAGVHRMVAPISVSTQHSLANVRRAPMDMVQEFGRIRECIDAQNAGTTLIAGLSTVFGCTLQGEVPIDDVCNVVRGSLAAGADTVALADTTGHATPTQVQEMIGAVRSVAGERLRSMHFHDTRGMGLANTVIALQNGIREFDASLAGIGGCPHAPGATGNVVTEDLVFMLESMGYRTGISVEGLLACRSILTEALPQEPLYGFIHRAGLPNTYSTHQRVSQ</sequence>
<dbReference type="RefSeq" id="WP_024004255.1">
    <property type="nucleotide sequence ID" value="NZ_KI650979.1"/>
</dbReference>
<organism evidence="7 8">
    <name type="scientific">Advenella kashmirensis W13003</name>
    <dbReference type="NCBI Taxonomy" id="1424334"/>
    <lineage>
        <taxon>Bacteria</taxon>
        <taxon>Pseudomonadati</taxon>
        <taxon>Pseudomonadota</taxon>
        <taxon>Betaproteobacteria</taxon>
        <taxon>Burkholderiales</taxon>
        <taxon>Alcaligenaceae</taxon>
    </lineage>
</organism>
<dbReference type="eggNOG" id="COG0119">
    <property type="taxonomic scope" value="Bacteria"/>
</dbReference>
<evidence type="ECO:0000256" key="2">
    <source>
        <dbReference type="ARBA" id="ARBA00022679"/>
    </source>
</evidence>
<gene>
    <name evidence="7" type="ORF">W822_06345</name>
</gene>
<dbReference type="EMBL" id="AYXT01000009">
    <property type="protein sequence ID" value="ETF02479.1"/>
    <property type="molecule type" value="Genomic_DNA"/>
</dbReference>
<reference evidence="7 8" key="1">
    <citation type="journal article" date="2014" name="Genome Announc.">
        <title>Draft Genome Sequence of Advenella kashmirensis Strain W13003, a Polycyclic Aromatic Hydrocarbon-Degrading Bacterium.</title>
        <authorList>
            <person name="Wang X."/>
            <person name="Jin D."/>
            <person name="Zhou L."/>
            <person name="Wu L."/>
            <person name="An W."/>
            <person name="Zhao L."/>
        </authorList>
    </citation>
    <scope>NUCLEOTIDE SEQUENCE [LARGE SCALE GENOMIC DNA]</scope>
    <source>
        <strain evidence="7 8">W13003</strain>
    </source>
</reference>
<dbReference type="GO" id="GO:0046872">
    <property type="term" value="F:metal ion binding"/>
    <property type="evidence" value="ECO:0007669"/>
    <property type="project" value="UniProtKB-KW"/>
</dbReference>
<accession>V8QTZ3</accession>
<dbReference type="InterPro" id="IPR013785">
    <property type="entry name" value="Aldolase_TIM"/>
</dbReference>
<dbReference type="GO" id="GO:0046912">
    <property type="term" value="F:acyltransferase activity, acyl groups converted into alkyl on transfer"/>
    <property type="evidence" value="ECO:0007669"/>
    <property type="project" value="InterPro"/>
</dbReference>
<evidence type="ECO:0000259" key="6">
    <source>
        <dbReference type="PROSITE" id="PS50991"/>
    </source>
</evidence>
<evidence type="ECO:0000256" key="3">
    <source>
        <dbReference type="ARBA" id="ARBA00022723"/>
    </source>
</evidence>
<keyword evidence="4 7" id="KW-0456">Lyase</keyword>
<comment type="similarity">
    <text evidence="5">Belongs to the alpha-IPM synthase/homocitrate synthase family.</text>
</comment>
<dbReference type="NCBIfam" id="NF004283">
    <property type="entry name" value="PRK05692.1"/>
    <property type="match status" value="1"/>
</dbReference>
<dbReference type="GO" id="GO:0046951">
    <property type="term" value="P:ketone body biosynthetic process"/>
    <property type="evidence" value="ECO:0007669"/>
    <property type="project" value="TreeGrafter"/>
</dbReference>
<keyword evidence="2 5" id="KW-0808">Transferase</keyword>
<dbReference type="STRING" id="1424334.W822_06345"/>
<feature type="domain" description="Pyruvate carboxyltransferase" evidence="6">
    <location>
        <begin position="5"/>
        <end position="274"/>
    </location>
</feature>
<comment type="caution">
    <text evidence="7">The sequence shown here is derived from an EMBL/GenBank/DDBJ whole genome shotgun (WGS) entry which is preliminary data.</text>
</comment>
<dbReference type="OrthoDB" id="9784013at2"/>
<dbReference type="PROSITE" id="PS00815">
    <property type="entry name" value="AIPM_HOMOCIT_SYNTH_1"/>
    <property type="match status" value="1"/>
</dbReference>
<comment type="similarity">
    <text evidence="1">Belongs to the HMG-CoA lyase family.</text>
</comment>
<dbReference type="PANTHER" id="PTHR42738">
    <property type="entry name" value="HYDROXYMETHYLGLUTARYL-COA LYASE"/>
    <property type="match status" value="1"/>
</dbReference>
<evidence type="ECO:0000256" key="4">
    <source>
        <dbReference type="ARBA" id="ARBA00023239"/>
    </source>
</evidence>
<proteinExistence type="inferred from homology"/>
<dbReference type="HOGENOM" id="CLU_022138_3_2_4"/>
<dbReference type="GO" id="GO:0006552">
    <property type="term" value="P:L-leucine catabolic process"/>
    <property type="evidence" value="ECO:0007669"/>
    <property type="project" value="TreeGrafter"/>
</dbReference>
<keyword evidence="3" id="KW-0479">Metal-binding</keyword>
<dbReference type="Pfam" id="PF00682">
    <property type="entry name" value="HMGL-like"/>
    <property type="match status" value="1"/>
</dbReference>
<dbReference type="PATRIC" id="fig|1424334.3.peg.1264"/>
<dbReference type="Proteomes" id="UP000018733">
    <property type="component" value="Unassembled WGS sequence"/>
</dbReference>
<name>V8QTZ3_9BURK</name>
<keyword evidence="8" id="KW-1185">Reference proteome</keyword>
<dbReference type="Gene3D" id="3.20.20.70">
    <property type="entry name" value="Aldolase class I"/>
    <property type="match status" value="1"/>
</dbReference>
<dbReference type="PROSITE" id="PS50991">
    <property type="entry name" value="PYR_CT"/>
    <property type="match status" value="1"/>
</dbReference>